<organism evidence="2 3">
    <name type="scientific">Boletus reticuloceps</name>
    <dbReference type="NCBI Taxonomy" id="495285"/>
    <lineage>
        <taxon>Eukaryota</taxon>
        <taxon>Fungi</taxon>
        <taxon>Dikarya</taxon>
        <taxon>Basidiomycota</taxon>
        <taxon>Agaricomycotina</taxon>
        <taxon>Agaricomycetes</taxon>
        <taxon>Agaricomycetidae</taxon>
        <taxon>Boletales</taxon>
        <taxon>Boletineae</taxon>
        <taxon>Boletaceae</taxon>
        <taxon>Boletoideae</taxon>
        <taxon>Boletus</taxon>
    </lineage>
</organism>
<reference evidence="2" key="1">
    <citation type="submission" date="2021-03" db="EMBL/GenBank/DDBJ databases">
        <title>Evolutionary innovations through gain and loss of genes in the ectomycorrhizal Boletales.</title>
        <authorList>
            <person name="Wu G."/>
            <person name="Miyauchi S."/>
            <person name="Morin E."/>
            <person name="Yang Z.-L."/>
            <person name="Xu J."/>
            <person name="Martin F.M."/>
        </authorList>
    </citation>
    <scope>NUCLEOTIDE SEQUENCE</scope>
    <source>
        <strain evidence="2">BR01</strain>
    </source>
</reference>
<evidence type="ECO:0000313" key="2">
    <source>
        <dbReference type="EMBL" id="KAG6375678.1"/>
    </source>
</evidence>
<dbReference type="InterPro" id="IPR004993">
    <property type="entry name" value="GH3"/>
</dbReference>
<name>A0A8I3A9Y2_9AGAM</name>
<dbReference type="Pfam" id="PF03321">
    <property type="entry name" value="GH3"/>
    <property type="match status" value="1"/>
</dbReference>
<dbReference type="Proteomes" id="UP000683000">
    <property type="component" value="Unassembled WGS sequence"/>
</dbReference>
<comment type="caution">
    <text evidence="2">The sequence shown here is derived from an EMBL/GenBank/DDBJ whole genome shotgun (WGS) entry which is preliminary data.</text>
</comment>
<dbReference type="OrthoDB" id="10004661at2759"/>
<accession>A0A8I3A9Y2</accession>
<dbReference type="PANTHER" id="PTHR31901">
    <property type="entry name" value="GH3 DOMAIN-CONTAINING PROTEIN"/>
    <property type="match status" value="1"/>
</dbReference>
<dbReference type="EMBL" id="JAGFBS010000014">
    <property type="protein sequence ID" value="KAG6375678.1"/>
    <property type="molecule type" value="Genomic_DNA"/>
</dbReference>
<proteinExistence type="predicted"/>
<sequence>MATVSANTAETSQQVAALPEKTNLALLRIIRDNFNTQYASQAASLAEFRDAVAAHGGTEVDATLLADFRAHVPLSVYDSYKPFVDKFNAQPCKEVDVMNMFSPGFPDFFALSSATSQVGSDPKMLPRYNHNARLGIPSRPFFYTDNKDPIAALVCTGYRDVKVVERASGEVVQRIPVCIASGGLVRRSLGWHIDDESRMSVAMSGAAAPWAATVIGYVPSFLTIHGLFFLAHRNVCFVRTVFATQFVDLIRCIDEHWDMLVSCIRDGMLPDVQGIDHVREYLQAGRWYMSAHFHPNPERAAELLEIGPPFSFEGWFARVWPKADGLVTICSGPFATVLPKVRSILGPNVSIRGCGYDSSEGSVGILHHVNKLDEFVLPSDDIVEFLDVSLDATHENLCQAWEVEVGKHYEPILTTRDGLWRYRLGDVVHIIGVHMESKSPLFKIIGRRSLTIRVPFTQIIADQLLAAIQDLTSEGTIRVHKFTTVLDDRALLPAVGFFIELAGPLGPSAHAVPRKLFDALVANHSGLQPALELGRMRLPTVRIVKTGTFSEYRQWKGERMNVGFGQIKVPLVLLDPAVREWISEQVVQEL</sequence>
<evidence type="ECO:0000259" key="1">
    <source>
        <dbReference type="Pfam" id="PF23571"/>
    </source>
</evidence>
<feature type="domain" description="GH3 middle" evidence="1">
    <location>
        <begin position="377"/>
        <end position="447"/>
    </location>
</feature>
<protein>
    <submittedName>
        <fullName evidence="2">GH3 auxin-responsive promoter-domain-containing protein</fullName>
    </submittedName>
</protein>
<dbReference type="InterPro" id="IPR055377">
    <property type="entry name" value="GH3_M"/>
</dbReference>
<dbReference type="PANTHER" id="PTHR31901:SF9">
    <property type="entry name" value="GH3 DOMAIN-CONTAINING PROTEIN"/>
    <property type="match status" value="1"/>
</dbReference>
<dbReference type="AlphaFoldDB" id="A0A8I3A9Y2"/>
<keyword evidence="3" id="KW-1185">Reference proteome</keyword>
<evidence type="ECO:0000313" key="3">
    <source>
        <dbReference type="Proteomes" id="UP000683000"/>
    </source>
</evidence>
<dbReference type="GO" id="GO:0016881">
    <property type="term" value="F:acid-amino acid ligase activity"/>
    <property type="evidence" value="ECO:0007669"/>
    <property type="project" value="TreeGrafter"/>
</dbReference>
<dbReference type="Pfam" id="PF23571">
    <property type="entry name" value="GH3_M"/>
    <property type="match status" value="1"/>
</dbReference>
<dbReference type="GO" id="GO:0005737">
    <property type="term" value="C:cytoplasm"/>
    <property type="evidence" value="ECO:0007669"/>
    <property type="project" value="TreeGrafter"/>
</dbReference>
<gene>
    <name evidence="2" type="ORF">JVT61DRAFT_3251</name>
</gene>